<keyword evidence="3" id="KW-0677">Repeat</keyword>
<organism evidence="8">
    <name type="scientific">Corethrella appendiculata</name>
    <dbReference type="NCBI Taxonomy" id="1370023"/>
    <lineage>
        <taxon>Eukaryota</taxon>
        <taxon>Metazoa</taxon>
        <taxon>Ecdysozoa</taxon>
        <taxon>Arthropoda</taxon>
        <taxon>Hexapoda</taxon>
        <taxon>Insecta</taxon>
        <taxon>Pterygota</taxon>
        <taxon>Neoptera</taxon>
        <taxon>Endopterygota</taxon>
        <taxon>Diptera</taxon>
        <taxon>Nematocera</taxon>
        <taxon>Culicoidea</taxon>
        <taxon>Chaoboridae</taxon>
        <taxon>Corethrella</taxon>
    </lineage>
</organism>
<dbReference type="GO" id="GO:0005886">
    <property type="term" value="C:plasma membrane"/>
    <property type="evidence" value="ECO:0007669"/>
    <property type="project" value="TreeGrafter"/>
</dbReference>
<feature type="region of interest" description="Disordered" evidence="4">
    <location>
        <begin position="419"/>
        <end position="439"/>
    </location>
</feature>
<feature type="compositionally biased region" description="Basic and acidic residues" evidence="4">
    <location>
        <begin position="471"/>
        <end position="482"/>
    </location>
</feature>
<sequence>TTNKMAQSSETKTHLSPSKLLTNLFILLLVTTASATYQCPQECSCNQNTNRIKCTSASGLRSLDKTLPISLLDLSNLELTKIPSHLENLKNIHELNLSQNKITEVSKLSQRIKILNLSNNRITSGKLSKIPLFVEHLNLTNNEISYLPLHLMKFKKIRSIELAGNPINCTCDTLNVRNWLTSRHVWSDQHIKCSAPLEYKDRPWLQVKQDVICKNEVQHELDNKHKTGGGGINWEDYEDDENMMADQASDAGSGIDDTPHVENGDGGDDELDKDFLPVDTGKSVKHDDDNLNDVEGSGHDLEDLQRTKHVEDLSAANEGSGNATIVKTADDEYTDDDDDSGSGSGGGIIGEIPKIIDTDDTSTTEGLTFITSEEEDDDNETHTIPPINIFGIGINEEDPKSEKDEAMHEDIIERVVEEGVESTEIDSPEAPPDVLTSGSDDNQGTYILLAILGVLLLVLIVFVACKRKPDNRNRRTKNDVENGHGNGHGTELLDMDKNLLGKPVEKNGSPENAPLIGNHDKPKIFNGEKEIPKKPERQSLEKPPLTTFTPPPKDKSQESLYENVPNNNNNSIPLQNGNGLHPKSNEPAGIHQNNVPSNDLLNDNAPSPKRYSPIWSPASPKSDRYSPVYSPETGRVKIKLTETPKPKTPVIVTRSRSKAGDYITSPFNEQQQQQNSNGTVQQH</sequence>
<dbReference type="PANTHER" id="PTHR24369:SF215">
    <property type="entry name" value="PROTEIN WINDPIPE"/>
    <property type="match status" value="1"/>
</dbReference>
<feature type="compositionally biased region" description="Polar residues" evidence="4">
    <location>
        <begin position="591"/>
        <end position="605"/>
    </location>
</feature>
<feature type="compositionally biased region" description="Basic and acidic residues" evidence="4">
    <location>
        <begin position="296"/>
        <end position="312"/>
    </location>
</feature>
<dbReference type="PROSITE" id="PS51450">
    <property type="entry name" value="LRR"/>
    <property type="match status" value="1"/>
</dbReference>
<dbReference type="InterPro" id="IPR050541">
    <property type="entry name" value="LRR_TM_domain-containing"/>
</dbReference>
<dbReference type="PANTHER" id="PTHR24369">
    <property type="entry name" value="ANTIGEN BSP, PUTATIVE-RELATED"/>
    <property type="match status" value="1"/>
</dbReference>
<name>U5EPE3_9DIPT</name>
<dbReference type="InterPro" id="IPR001611">
    <property type="entry name" value="Leu-rich_rpt"/>
</dbReference>
<dbReference type="AlphaFoldDB" id="U5EPE3"/>
<dbReference type="SUPFAM" id="SSF52058">
    <property type="entry name" value="L domain-like"/>
    <property type="match status" value="1"/>
</dbReference>
<proteinExistence type="evidence at transcript level"/>
<dbReference type="Gene3D" id="3.80.10.10">
    <property type="entry name" value="Ribonuclease Inhibitor"/>
    <property type="match status" value="2"/>
</dbReference>
<evidence type="ECO:0000313" key="8">
    <source>
        <dbReference type="EMBL" id="JAB55065.1"/>
    </source>
</evidence>
<evidence type="ECO:0000256" key="1">
    <source>
        <dbReference type="ARBA" id="ARBA00022614"/>
    </source>
</evidence>
<accession>U5EPE3</accession>
<evidence type="ECO:0000256" key="6">
    <source>
        <dbReference type="SAM" id="SignalP"/>
    </source>
</evidence>
<dbReference type="EMBL" id="GANO01004806">
    <property type="protein sequence ID" value="JAB55065.1"/>
    <property type="molecule type" value="mRNA"/>
</dbReference>
<feature type="non-terminal residue" evidence="8">
    <location>
        <position position="1"/>
    </location>
</feature>
<keyword evidence="5" id="KW-0812">Transmembrane</keyword>
<feature type="region of interest" description="Disordered" evidence="4">
    <location>
        <begin position="373"/>
        <end position="394"/>
    </location>
</feature>
<feature type="region of interest" description="Disordered" evidence="4">
    <location>
        <begin position="247"/>
        <end position="359"/>
    </location>
</feature>
<feature type="compositionally biased region" description="Acidic residues" evidence="4">
    <location>
        <begin position="331"/>
        <end position="340"/>
    </location>
</feature>
<keyword evidence="2 6" id="KW-0732">Signal</keyword>
<dbReference type="SMART" id="SM00082">
    <property type="entry name" value="LRRCT"/>
    <property type="match status" value="1"/>
</dbReference>
<keyword evidence="5" id="KW-1133">Transmembrane helix</keyword>
<feature type="signal peptide" evidence="6">
    <location>
        <begin position="1"/>
        <end position="35"/>
    </location>
</feature>
<evidence type="ECO:0000256" key="3">
    <source>
        <dbReference type="ARBA" id="ARBA00022737"/>
    </source>
</evidence>
<protein>
    <submittedName>
        <fullName evidence="8">Putative extracellular matrix protein slit</fullName>
    </submittedName>
</protein>
<keyword evidence="1" id="KW-0433">Leucine-rich repeat</keyword>
<evidence type="ECO:0000259" key="7">
    <source>
        <dbReference type="SMART" id="SM00082"/>
    </source>
</evidence>
<feature type="compositionally biased region" description="Low complexity" evidence="4">
    <location>
        <begin position="563"/>
        <end position="578"/>
    </location>
</feature>
<keyword evidence="5" id="KW-0472">Membrane</keyword>
<feature type="chain" id="PRO_5004659706" evidence="6">
    <location>
        <begin position="36"/>
        <end position="683"/>
    </location>
</feature>
<feature type="region of interest" description="Disordered" evidence="4">
    <location>
        <begin position="471"/>
        <end position="683"/>
    </location>
</feature>
<feature type="compositionally biased region" description="Low complexity" evidence="4">
    <location>
        <begin position="668"/>
        <end position="683"/>
    </location>
</feature>
<evidence type="ECO:0000256" key="4">
    <source>
        <dbReference type="SAM" id="MobiDB-lite"/>
    </source>
</evidence>
<dbReference type="InterPro" id="IPR032675">
    <property type="entry name" value="LRR_dom_sf"/>
</dbReference>
<feature type="transmembrane region" description="Helical" evidence="5">
    <location>
        <begin position="446"/>
        <end position="465"/>
    </location>
</feature>
<evidence type="ECO:0000256" key="2">
    <source>
        <dbReference type="ARBA" id="ARBA00022729"/>
    </source>
</evidence>
<dbReference type="InterPro" id="IPR000483">
    <property type="entry name" value="Cys-rich_flank_reg_C"/>
</dbReference>
<reference evidence="8" key="1">
    <citation type="journal article" date="2014" name="Insect Biochem. Mol. Biol.">
        <title>An insight into the sialome of the frog biting fly, Corethrella appendiculata.</title>
        <authorList>
            <person name="Ribeiro J.M.C."/>
            <person name="Chagas A.C."/>
            <person name="Pham V.M."/>
            <person name="Lounibos L.P."/>
            <person name="Calvo E."/>
        </authorList>
    </citation>
    <scope>NUCLEOTIDE SEQUENCE</scope>
    <source>
        <tissue evidence="8">Salivary glands</tissue>
    </source>
</reference>
<feature type="compositionally biased region" description="Basic and acidic residues" evidence="4">
    <location>
        <begin position="494"/>
        <end position="505"/>
    </location>
</feature>
<feature type="domain" description="LRRCT" evidence="7">
    <location>
        <begin position="165"/>
        <end position="214"/>
    </location>
</feature>
<feature type="compositionally biased region" description="Low complexity" evidence="4">
    <location>
        <begin position="384"/>
        <end position="394"/>
    </location>
</feature>
<feature type="compositionally biased region" description="Basic and acidic residues" evidence="4">
    <location>
        <begin position="518"/>
        <end position="540"/>
    </location>
</feature>
<evidence type="ECO:0000256" key="5">
    <source>
        <dbReference type="SAM" id="Phobius"/>
    </source>
</evidence>